<dbReference type="GO" id="GO:0005737">
    <property type="term" value="C:cytoplasm"/>
    <property type="evidence" value="ECO:0007669"/>
    <property type="project" value="TreeGrafter"/>
</dbReference>
<dbReference type="GO" id="GO:0003723">
    <property type="term" value="F:RNA binding"/>
    <property type="evidence" value="ECO:0007669"/>
    <property type="project" value="TreeGrafter"/>
</dbReference>
<evidence type="ECO:0000313" key="8">
    <source>
        <dbReference type="Proteomes" id="UP000694546"/>
    </source>
</evidence>
<protein>
    <submittedName>
        <fullName evidence="7">Apolipoprotein B mRNA editing enzyme, catalytic polypeptide-like 2a</fullName>
    </submittedName>
</protein>
<dbReference type="PANTHER" id="PTHR13857:SF47">
    <property type="entry name" value="APOLIPOPROTEIN B MRNA EDITING ENZYME, CATALYTIC POLYPEPTIDE-LIKE 2A"/>
    <property type="match status" value="1"/>
</dbReference>
<dbReference type="GO" id="GO:0004126">
    <property type="term" value="F:cytidine deaminase activity"/>
    <property type="evidence" value="ECO:0007669"/>
    <property type="project" value="TreeGrafter"/>
</dbReference>
<evidence type="ECO:0000256" key="1">
    <source>
        <dbReference type="ARBA" id="ARBA00001947"/>
    </source>
</evidence>
<dbReference type="Gene3D" id="3.40.140.10">
    <property type="entry name" value="Cytidine Deaminase, domain 2"/>
    <property type="match status" value="1"/>
</dbReference>
<dbReference type="CDD" id="cd01283">
    <property type="entry name" value="cytidine_deaminase"/>
    <property type="match status" value="1"/>
</dbReference>
<dbReference type="PANTHER" id="PTHR13857">
    <property type="entry name" value="MRNA EDITING ENZYME"/>
    <property type="match status" value="1"/>
</dbReference>
<dbReference type="OrthoDB" id="8841220at2759"/>
<evidence type="ECO:0000313" key="7">
    <source>
        <dbReference type="Ensembl" id="ENSGMOP00000007472.2"/>
    </source>
</evidence>
<proteinExistence type="inferred from homology"/>
<keyword evidence="3" id="KW-0479">Metal-binding</keyword>
<dbReference type="InterPro" id="IPR002125">
    <property type="entry name" value="CMP_dCMP_dom"/>
</dbReference>
<evidence type="ECO:0000256" key="2">
    <source>
        <dbReference type="ARBA" id="ARBA00006576"/>
    </source>
</evidence>
<comment type="similarity">
    <text evidence="2">Belongs to the cytidine and deoxycytidylate deaminase family.</text>
</comment>
<reference evidence="7" key="1">
    <citation type="submission" date="2025-08" db="UniProtKB">
        <authorList>
            <consortium name="Ensembl"/>
        </authorList>
    </citation>
    <scope>IDENTIFICATION</scope>
</reference>
<dbReference type="GeneTree" id="ENSGT00940000156616"/>
<feature type="domain" description="CMP/dCMP-type deaminase" evidence="6">
    <location>
        <begin position="74"/>
        <end position="192"/>
    </location>
</feature>
<name>A0A8C4Z7E6_GADMO</name>
<comment type="cofactor">
    <cofactor evidence="1">
        <name>Zn(2+)</name>
        <dbReference type="ChEBI" id="CHEBI:29105"/>
    </cofactor>
</comment>
<feature type="compositionally biased region" description="Basic and acidic residues" evidence="5">
    <location>
        <begin position="14"/>
        <end position="26"/>
    </location>
</feature>
<dbReference type="Ensembl" id="ENSGMOT00000007687.2">
    <property type="protein sequence ID" value="ENSGMOP00000007472.2"/>
    <property type="gene ID" value="ENSGMOG00000007028.2"/>
</dbReference>
<evidence type="ECO:0000256" key="5">
    <source>
        <dbReference type="SAM" id="MobiDB-lite"/>
    </source>
</evidence>
<dbReference type="AlphaFoldDB" id="A0A8C4Z7E6"/>
<gene>
    <name evidence="7" type="primary">apobec2a</name>
</gene>
<dbReference type="OMA" id="WEEPDIQ"/>
<accession>A0A8C4Z7E6</accession>
<dbReference type="Proteomes" id="UP000694546">
    <property type="component" value="Chromosome 13"/>
</dbReference>
<evidence type="ECO:0000259" key="6">
    <source>
        <dbReference type="PROSITE" id="PS51747"/>
    </source>
</evidence>
<evidence type="ECO:0000256" key="4">
    <source>
        <dbReference type="ARBA" id="ARBA00022801"/>
    </source>
</evidence>
<dbReference type="InterPro" id="IPR050610">
    <property type="entry name" value="APOBEC_Cyt_Deaminase"/>
</dbReference>
<reference evidence="7" key="2">
    <citation type="submission" date="2025-09" db="UniProtKB">
        <authorList>
            <consortium name="Ensembl"/>
        </authorList>
    </citation>
    <scope>IDENTIFICATION</scope>
</reference>
<feature type="region of interest" description="Disordered" evidence="5">
    <location>
        <begin position="1"/>
        <end position="26"/>
    </location>
</feature>
<keyword evidence="8" id="KW-1185">Reference proteome</keyword>
<dbReference type="GO" id="GO:0016554">
    <property type="term" value="P:cytidine to uridine editing"/>
    <property type="evidence" value="ECO:0007669"/>
    <property type="project" value="TreeGrafter"/>
</dbReference>
<dbReference type="Pfam" id="PF18772">
    <property type="entry name" value="APOBEC2"/>
    <property type="match status" value="1"/>
</dbReference>
<dbReference type="SUPFAM" id="SSF53927">
    <property type="entry name" value="Cytidine deaminase-like"/>
    <property type="match status" value="1"/>
</dbReference>
<dbReference type="PROSITE" id="PS51747">
    <property type="entry name" value="CYT_DCMP_DEAMINASES_2"/>
    <property type="match status" value="1"/>
</dbReference>
<dbReference type="GO" id="GO:0005634">
    <property type="term" value="C:nucleus"/>
    <property type="evidence" value="ECO:0007669"/>
    <property type="project" value="TreeGrafter"/>
</dbReference>
<dbReference type="GO" id="GO:0046872">
    <property type="term" value="F:metal ion binding"/>
    <property type="evidence" value="ECO:0007669"/>
    <property type="project" value="UniProtKB-KW"/>
</dbReference>
<dbReference type="InterPro" id="IPR016193">
    <property type="entry name" value="Cytidine_deaminase-like"/>
</dbReference>
<evidence type="ECO:0000256" key="3">
    <source>
        <dbReference type="ARBA" id="ARBA00022723"/>
    </source>
</evidence>
<organism evidence="7 8">
    <name type="scientific">Gadus morhua</name>
    <name type="common">Atlantic cod</name>
    <dbReference type="NCBI Taxonomy" id="8049"/>
    <lineage>
        <taxon>Eukaryota</taxon>
        <taxon>Metazoa</taxon>
        <taxon>Chordata</taxon>
        <taxon>Craniata</taxon>
        <taxon>Vertebrata</taxon>
        <taxon>Euteleostomi</taxon>
        <taxon>Actinopterygii</taxon>
        <taxon>Neopterygii</taxon>
        <taxon>Teleostei</taxon>
        <taxon>Neoteleostei</taxon>
        <taxon>Acanthomorphata</taxon>
        <taxon>Zeiogadaria</taxon>
        <taxon>Gadariae</taxon>
        <taxon>Gadiformes</taxon>
        <taxon>Gadoidei</taxon>
        <taxon>Gadidae</taxon>
        <taxon>Gadus</taxon>
    </lineage>
</organism>
<sequence>MADRKTAQPRRKERKEAAAEAPKDKKEVAMQVAVGAVDGGQPLGNGEAEAGAANGEAVEPMELPPFEIITGDRIDPFAFKFQFKNVEYSSGRNKTYLCYLVDKGSADGLARGYLEDEHAGLHAEEAFFLQILPDYDPALKYNVTWYVSSSPCTACASKIVEALKIRKNVKLSIFASRLFEWEEPEIQTGLKAMQEAGCKLRIMKPLDFSYIWDTFVENDECDLNLWEDCKDSYEYYQEKLADILQY</sequence>
<keyword evidence="4" id="KW-0378">Hydrolase</keyword>